<evidence type="ECO:0000313" key="3">
    <source>
        <dbReference type="Proteomes" id="UP001465153"/>
    </source>
</evidence>
<dbReference type="CDD" id="cd04301">
    <property type="entry name" value="NAT_SF"/>
    <property type="match status" value="1"/>
</dbReference>
<dbReference type="RefSeq" id="WP_353301253.1">
    <property type="nucleotide sequence ID" value="NZ_BAABWN010000001.1"/>
</dbReference>
<dbReference type="PANTHER" id="PTHR43451">
    <property type="entry name" value="ACETYLTRANSFERASE (GNAT) FAMILY PROTEIN"/>
    <property type="match status" value="1"/>
</dbReference>
<name>A0ABQ0A3M2_9GAMM</name>
<evidence type="ECO:0000313" key="2">
    <source>
        <dbReference type="EMBL" id="GAA6166251.1"/>
    </source>
</evidence>
<reference evidence="2 3" key="1">
    <citation type="submission" date="2024-04" db="EMBL/GenBank/DDBJ databases">
        <title>Draft genome sequence of Sessilibacter corallicola NBRC 116591.</title>
        <authorList>
            <person name="Miyakawa T."/>
            <person name="Kusuya Y."/>
            <person name="Miura T."/>
        </authorList>
    </citation>
    <scope>NUCLEOTIDE SEQUENCE [LARGE SCALE GENOMIC DNA]</scope>
    <source>
        <strain evidence="2 3">KU-00831-HH</strain>
    </source>
</reference>
<dbReference type="InterPro" id="IPR016181">
    <property type="entry name" value="Acyl_CoA_acyltransferase"/>
</dbReference>
<dbReference type="Proteomes" id="UP001465153">
    <property type="component" value="Unassembled WGS sequence"/>
</dbReference>
<dbReference type="PANTHER" id="PTHR43451:SF1">
    <property type="entry name" value="ACETYLTRANSFERASE"/>
    <property type="match status" value="1"/>
</dbReference>
<dbReference type="InterPro" id="IPR000182">
    <property type="entry name" value="GNAT_dom"/>
</dbReference>
<dbReference type="Gene3D" id="3.40.630.30">
    <property type="match status" value="1"/>
</dbReference>
<dbReference type="InterPro" id="IPR052564">
    <property type="entry name" value="N-acetyltrans/Recomb-assoc"/>
</dbReference>
<feature type="domain" description="N-acetyltransferase" evidence="1">
    <location>
        <begin position="22"/>
        <end position="152"/>
    </location>
</feature>
<evidence type="ECO:0000259" key="1">
    <source>
        <dbReference type="PROSITE" id="PS51186"/>
    </source>
</evidence>
<accession>A0ABQ0A3M2</accession>
<keyword evidence="3" id="KW-1185">Reference proteome</keyword>
<dbReference type="EMBL" id="BAABWN010000001">
    <property type="protein sequence ID" value="GAA6166251.1"/>
    <property type="molecule type" value="Genomic_DNA"/>
</dbReference>
<comment type="caution">
    <text evidence="2">The sequence shown here is derived from an EMBL/GenBank/DDBJ whole genome shotgun (WGS) entry which is preliminary data.</text>
</comment>
<proteinExistence type="predicted"/>
<gene>
    <name evidence="2" type="ORF">NBRC116591_00610</name>
</gene>
<sequence length="152" mass="17491">MIIEPFKLGLEMQLWEVFYSSVRQTCVSDYSLEQIQAWAPDQFSETAWLKRMTEINPFVAVLDNKVVGYADVQGDGYIDHFFVHGDYQSMGIGKALMEHLICLCPEQIAMHSMVSITAKPFFQKYGFYTVRKNTAKISGVELINFVMKRPVF</sequence>
<dbReference type="Pfam" id="PF13673">
    <property type="entry name" value="Acetyltransf_10"/>
    <property type="match status" value="1"/>
</dbReference>
<dbReference type="SUPFAM" id="SSF55729">
    <property type="entry name" value="Acyl-CoA N-acyltransferases (Nat)"/>
    <property type="match status" value="1"/>
</dbReference>
<organism evidence="2 3">
    <name type="scientific">Sessilibacter corallicola</name>
    <dbReference type="NCBI Taxonomy" id="2904075"/>
    <lineage>
        <taxon>Bacteria</taxon>
        <taxon>Pseudomonadati</taxon>
        <taxon>Pseudomonadota</taxon>
        <taxon>Gammaproteobacteria</taxon>
        <taxon>Cellvibrionales</taxon>
        <taxon>Cellvibrionaceae</taxon>
        <taxon>Sessilibacter</taxon>
    </lineage>
</organism>
<protein>
    <submittedName>
        <fullName evidence="2">GNAT family N-acetyltransferase</fullName>
    </submittedName>
</protein>
<dbReference type="PROSITE" id="PS51186">
    <property type="entry name" value="GNAT"/>
    <property type="match status" value="1"/>
</dbReference>